<keyword evidence="2" id="KW-1185">Reference proteome</keyword>
<comment type="caution">
    <text evidence="1">The sequence shown here is derived from an EMBL/GenBank/DDBJ whole genome shotgun (WGS) entry which is preliminary data.</text>
</comment>
<organism evidence="1 2">
    <name type="scientific">Austropuccinia psidii MF-1</name>
    <dbReference type="NCBI Taxonomy" id="1389203"/>
    <lineage>
        <taxon>Eukaryota</taxon>
        <taxon>Fungi</taxon>
        <taxon>Dikarya</taxon>
        <taxon>Basidiomycota</taxon>
        <taxon>Pucciniomycotina</taxon>
        <taxon>Pucciniomycetes</taxon>
        <taxon>Pucciniales</taxon>
        <taxon>Sphaerophragmiaceae</taxon>
        <taxon>Austropuccinia</taxon>
    </lineage>
</organism>
<proteinExistence type="predicted"/>
<dbReference type="AlphaFoldDB" id="A0A9Q3CJI8"/>
<name>A0A9Q3CJI8_9BASI</name>
<evidence type="ECO:0000313" key="2">
    <source>
        <dbReference type="Proteomes" id="UP000765509"/>
    </source>
</evidence>
<gene>
    <name evidence="1" type="ORF">O181_024909</name>
</gene>
<accession>A0A9Q3CJI8</accession>
<dbReference type="Proteomes" id="UP000765509">
    <property type="component" value="Unassembled WGS sequence"/>
</dbReference>
<sequence>MVQTLQEMIRRFCAYCLELKDSYVFIHEWCKLIPALKLSYKTSIHASKGKTPAILEKGWNPKLPVGTLKEYLIDIHPISSSFELFLDKVRHHVNQSMADAIKYDKQKWDKSNKAPEFKVGYLIRVSTLNVNNIQCPKKLKDSFSGPFIVQALHGTNAVKVELSGELENKHSTFPVSLVKYYISSDNELFPLGNENPLKVPPLHQSEEKKVLKVLKERIARGEI</sequence>
<reference evidence="1" key="1">
    <citation type="submission" date="2021-03" db="EMBL/GenBank/DDBJ databases">
        <title>Draft genome sequence of rust myrtle Austropuccinia psidii MF-1, a brazilian biotype.</title>
        <authorList>
            <person name="Quecine M.C."/>
            <person name="Pachon D.M.R."/>
            <person name="Bonatelli M.L."/>
            <person name="Correr F.H."/>
            <person name="Franceschini L.M."/>
            <person name="Leite T.F."/>
            <person name="Margarido G.R.A."/>
            <person name="Almeida C.A."/>
            <person name="Ferrarezi J.A."/>
            <person name="Labate C.A."/>
        </authorList>
    </citation>
    <scope>NUCLEOTIDE SEQUENCE</scope>
    <source>
        <strain evidence="1">MF-1</strain>
    </source>
</reference>
<protein>
    <submittedName>
        <fullName evidence="1">Uncharacterized protein</fullName>
    </submittedName>
</protein>
<evidence type="ECO:0000313" key="1">
    <source>
        <dbReference type="EMBL" id="MBW0485194.1"/>
    </source>
</evidence>
<dbReference type="EMBL" id="AVOT02008053">
    <property type="protein sequence ID" value="MBW0485194.1"/>
    <property type="molecule type" value="Genomic_DNA"/>
</dbReference>